<feature type="compositionally biased region" description="Acidic residues" evidence="1">
    <location>
        <begin position="45"/>
        <end position="64"/>
    </location>
</feature>
<comment type="caution">
    <text evidence="2">The sequence shown here is derived from an EMBL/GenBank/DDBJ whole genome shotgun (WGS) entry which is preliminary data.</text>
</comment>
<sequence>MHAPSADALHCAVAGSWGGRGEAVSHARMPGALLCVRGGALEDDHGSDDDGDDHDDADADDDDEIWLHAHFPQIAEQQRSPLAPLARLASGHRGDAADGSAFQPHVQ</sequence>
<dbReference type="Proteomes" id="UP001189429">
    <property type="component" value="Unassembled WGS sequence"/>
</dbReference>
<feature type="region of interest" description="Disordered" evidence="1">
    <location>
        <begin position="39"/>
        <end position="107"/>
    </location>
</feature>
<proteinExistence type="predicted"/>
<evidence type="ECO:0000256" key="1">
    <source>
        <dbReference type="SAM" id="MobiDB-lite"/>
    </source>
</evidence>
<organism evidence="2 3">
    <name type="scientific">Prorocentrum cordatum</name>
    <dbReference type="NCBI Taxonomy" id="2364126"/>
    <lineage>
        <taxon>Eukaryota</taxon>
        <taxon>Sar</taxon>
        <taxon>Alveolata</taxon>
        <taxon>Dinophyceae</taxon>
        <taxon>Prorocentrales</taxon>
        <taxon>Prorocentraceae</taxon>
        <taxon>Prorocentrum</taxon>
    </lineage>
</organism>
<evidence type="ECO:0000313" key="2">
    <source>
        <dbReference type="EMBL" id="CAK0816788.1"/>
    </source>
</evidence>
<protein>
    <submittedName>
        <fullName evidence="2">Uncharacterized protein</fullName>
    </submittedName>
</protein>
<evidence type="ECO:0000313" key="3">
    <source>
        <dbReference type="Proteomes" id="UP001189429"/>
    </source>
</evidence>
<gene>
    <name evidence="2" type="ORF">PCOR1329_LOCUS19605</name>
</gene>
<reference evidence="2" key="1">
    <citation type="submission" date="2023-10" db="EMBL/GenBank/DDBJ databases">
        <authorList>
            <person name="Chen Y."/>
            <person name="Shah S."/>
            <person name="Dougan E. K."/>
            <person name="Thang M."/>
            <person name="Chan C."/>
        </authorList>
    </citation>
    <scope>NUCLEOTIDE SEQUENCE [LARGE SCALE GENOMIC DNA]</scope>
</reference>
<dbReference type="EMBL" id="CAUYUJ010006276">
    <property type="protein sequence ID" value="CAK0816788.1"/>
    <property type="molecule type" value="Genomic_DNA"/>
</dbReference>
<accession>A0ABN9RGE0</accession>
<keyword evidence="3" id="KW-1185">Reference proteome</keyword>
<name>A0ABN9RGE0_9DINO</name>